<keyword evidence="1" id="KW-1185">Reference proteome</keyword>
<dbReference type="WBParaSite" id="PSAMB.scaffold2736size21566.g18981.t1">
    <property type="protein sequence ID" value="PSAMB.scaffold2736size21566.g18981.t1"/>
    <property type="gene ID" value="PSAMB.scaffold2736size21566.g18981"/>
</dbReference>
<protein>
    <submittedName>
        <fullName evidence="2">Uncharacterized protein</fullName>
    </submittedName>
</protein>
<proteinExistence type="predicted"/>
<accession>A0A914VZS3</accession>
<sequence length="134" mass="15528">MAKVGRKDIIDLEGIVLAWAKEMFRFTKTKEQGRIEKECLEFHVNWKYVIFEFESPSYSIVPVALQGGQGPKQNMQPQVLFRTGSDFGQMSFMLLNVWGESSGNDPTLISFLRVRCVVFAHWRVFVGSRRRHLN</sequence>
<reference evidence="2" key="1">
    <citation type="submission" date="2022-11" db="UniProtKB">
        <authorList>
            <consortium name="WormBaseParasite"/>
        </authorList>
    </citation>
    <scope>IDENTIFICATION</scope>
</reference>
<evidence type="ECO:0000313" key="1">
    <source>
        <dbReference type="Proteomes" id="UP000887566"/>
    </source>
</evidence>
<dbReference type="AlphaFoldDB" id="A0A914VZS3"/>
<dbReference type="Proteomes" id="UP000887566">
    <property type="component" value="Unplaced"/>
</dbReference>
<evidence type="ECO:0000313" key="2">
    <source>
        <dbReference type="WBParaSite" id="PSAMB.scaffold2736size21566.g18981.t1"/>
    </source>
</evidence>
<organism evidence="1 2">
    <name type="scientific">Plectus sambesii</name>
    <dbReference type="NCBI Taxonomy" id="2011161"/>
    <lineage>
        <taxon>Eukaryota</taxon>
        <taxon>Metazoa</taxon>
        <taxon>Ecdysozoa</taxon>
        <taxon>Nematoda</taxon>
        <taxon>Chromadorea</taxon>
        <taxon>Plectida</taxon>
        <taxon>Plectina</taxon>
        <taxon>Plectoidea</taxon>
        <taxon>Plectidae</taxon>
        <taxon>Plectus</taxon>
    </lineage>
</organism>
<name>A0A914VZS3_9BILA</name>